<evidence type="ECO:0000259" key="2">
    <source>
        <dbReference type="Pfam" id="PF17109"/>
    </source>
</evidence>
<evidence type="ECO:0000313" key="4">
    <source>
        <dbReference type="EMBL" id="KAF8465153.1"/>
    </source>
</evidence>
<dbReference type="Pfam" id="PF24883">
    <property type="entry name" value="NPHP3_N"/>
    <property type="match status" value="1"/>
</dbReference>
<name>A0A9P5JVD5_9AGAM</name>
<dbReference type="Pfam" id="PF17109">
    <property type="entry name" value="Goodbye"/>
    <property type="match status" value="1"/>
</dbReference>
<protein>
    <recommendedName>
        <fullName evidence="6">Fungal STAND N-terminal Goodbye domain-containing protein</fullName>
    </recommendedName>
</protein>
<keyword evidence="1" id="KW-0677">Repeat</keyword>
<dbReference type="OrthoDB" id="448455at2759"/>
<dbReference type="Proteomes" id="UP000759537">
    <property type="component" value="Unassembled WGS sequence"/>
</dbReference>
<accession>A0A9P5JVD5</accession>
<evidence type="ECO:0000259" key="3">
    <source>
        <dbReference type="Pfam" id="PF24883"/>
    </source>
</evidence>
<organism evidence="4 5">
    <name type="scientific">Russula ochroleuca</name>
    <dbReference type="NCBI Taxonomy" id="152965"/>
    <lineage>
        <taxon>Eukaryota</taxon>
        <taxon>Fungi</taxon>
        <taxon>Dikarya</taxon>
        <taxon>Basidiomycota</taxon>
        <taxon>Agaricomycotina</taxon>
        <taxon>Agaricomycetes</taxon>
        <taxon>Russulales</taxon>
        <taxon>Russulaceae</taxon>
        <taxon>Russula</taxon>
    </lineage>
</organism>
<keyword evidence="5" id="KW-1185">Reference proteome</keyword>
<gene>
    <name evidence="4" type="ORF">DFH94DRAFT_360795</name>
</gene>
<evidence type="ECO:0008006" key="6">
    <source>
        <dbReference type="Google" id="ProtNLM"/>
    </source>
</evidence>
<proteinExistence type="predicted"/>
<feature type="domain" description="Fungal STAND N-terminal Goodbye" evidence="2">
    <location>
        <begin position="14"/>
        <end position="140"/>
    </location>
</feature>
<dbReference type="InterPro" id="IPR056884">
    <property type="entry name" value="NPHP3-like_N"/>
</dbReference>
<dbReference type="AlphaFoldDB" id="A0A9P5JVD5"/>
<dbReference type="EMBL" id="WHVB01000049">
    <property type="protein sequence ID" value="KAF8465153.1"/>
    <property type="molecule type" value="Genomic_DNA"/>
</dbReference>
<feature type="domain" description="Nephrocystin 3-like N-terminal" evidence="3">
    <location>
        <begin position="285"/>
        <end position="316"/>
    </location>
</feature>
<comment type="caution">
    <text evidence="4">The sequence shown here is derived from an EMBL/GenBank/DDBJ whole genome shotgun (WGS) entry which is preliminary data.</text>
</comment>
<evidence type="ECO:0000256" key="1">
    <source>
        <dbReference type="ARBA" id="ARBA00022737"/>
    </source>
</evidence>
<dbReference type="InterPro" id="IPR031350">
    <property type="entry name" value="Goodbye_dom"/>
</dbReference>
<evidence type="ECO:0000313" key="5">
    <source>
        <dbReference type="Proteomes" id="UP000759537"/>
    </source>
</evidence>
<dbReference type="PANTHER" id="PTHR10039:SF16">
    <property type="entry name" value="GPI INOSITOL-DEACYLASE"/>
    <property type="match status" value="1"/>
</dbReference>
<dbReference type="PANTHER" id="PTHR10039">
    <property type="entry name" value="AMELOGENIN"/>
    <property type="match status" value="1"/>
</dbReference>
<reference evidence="4" key="1">
    <citation type="submission" date="2019-10" db="EMBL/GenBank/DDBJ databases">
        <authorList>
            <consortium name="DOE Joint Genome Institute"/>
            <person name="Kuo A."/>
            <person name="Miyauchi S."/>
            <person name="Kiss E."/>
            <person name="Drula E."/>
            <person name="Kohler A."/>
            <person name="Sanchez-Garcia M."/>
            <person name="Andreopoulos B."/>
            <person name="Barry K.W."/>
            <person name="Bonito G."/>
            <person name="Buee M."/>
            <person name="Carver A."/>
            <person name="Chen C."/>
            <person name="Cichocki N."/>
            <person name="Clum A."/>
            <person name="Culley D."/>
            <person name="Crous P.W."/>
            <person name="Fauchery L."/>
            <person name="Girlanda M."/>
            <person name="Hayes R."/>
            <person name="Keri Z."/>
            <person name="LaButti K."/>
            <person name="Lipzen A."/>
            <person name="Lombard V."/>
            <person name="Magnuson J."/>
            <person name="Maillard F."/>
            <person name="Morin E."/>
            <person name="Murat C."/>
            <person name="Nolan M."/>
            <person name="Ohm R."/>
            <person name="Pangilinan J."/>
            <person name="Pereira M."/>
            <person name="Perotto S."/>
            <person name="Peter M."/>
            <person name="Riley R."/>
            <person name="Sitrit Y."/>
            <person name="Stielow B."/>
            <person name="Szollosi G."/>
            <person name="Zifcakova L."/>
            <person name="Stursova M."/>
            <person name="Spatafora J.W."/>
            <person name="Tedersoo L."/>
            <person name="Vaario L.-M."/>
            <person name="Yamada A."/>
            <person name="Yan M."/>
            <person name="Wang P."/>
            <person name="Xu J."/>
            <person name="Bruns T."/>
            <person name="Baldrian P."/>
            <person name="Vilgalys R."/>
            <person name="Henrissat B."/>
            <person name="Grigoriev I.V."/>
            <person name="Hibbett D."/>
            <person name="Nagy L.G."/>
            <person name="Martin F.M."/>
        </authorList>
    </citation>
    <scope>NUCLEOTIDE SEQUENCE</scope>
    <source>
        <strain evidence="4">Prilba</strain>
    </source>
</reference>
<reference evidence="4" key="2">
    <citation type="journal article" date="2020" name="Nat. Commun.">
        <title>Large-scale genome sequencing of mycorrhizal fungi provides insights into the early evolution of symbiotic traits.</title>
        <authorList>
            <person name="Miyauchi S."/>
            <person name="Kiss E."/>
            <person name="Kuo A."/>
            <person name="Drula E."/>
            <person name="Kohler A."/>
            <person name="Sanchez-Garcia M."/>
            <person name="Morin E."/>
            <person name="Andreopoulos B."/>
            <person name="Barry K.W."/>
            <person name="Bonito G."/>
            <person name="Buee M."/>
            <person name="Carver A."/>
            <person name="Chen C."/>
            <person name="Cichocki N."/>
            <person name="Clum A."/>
            <person name="Culley D."/>
            <person name="Crous P.W."/>
            <person name="Fauchery L."/>
            <person name="Girlanda M."/>
            <person name="Hayes R.D."/>
            <person name="Keri Z."/>
            <person name="LaButti K."/>
            <person name="Lipzen A."/>
            <person name="Lombard V."/>
            <person name="Magnuson J."/>
            <person name="Maillard F."/>
            <person name="Murat C."/>
            <person name="Nolan M."/>
            <person name="Ohm R.A."/>
            <person name="Pangilinan J."/>
            <person name="Pereira M.F."/>
            <person name="Perotto S."/>
            <person name="Peter M."/>
            <person name="Pfister S."/>
            <person name="Riley R."/>
            <person name="Sitrit Y."/>
            <person name="Stielow J.B."/>
            <person name="Szollosi G."/>
            <person name="Zifcakova L."/>
            <person name="Stursova M."/>
            <person name="Spatafora J.W."/>
            <person name="Tedersoo L."/>
            <person name="Vaario L.M."/>
            <person name="Yamada A."/>
            <person name="Yan M."/>
            <person name="Wang P."/>
            <person name="Xu J."/>
            <person name="Bruns T."/>
            <person name="Baldrian P."/>
            <person name="Vilgalys R."/>
            <person name="Dunand C."/>
            <person name="Henrissat B."/>
            <person name="Grigoriev I.V."/>
            <person name="Hibbett D."/>
            <person name="Nagy L.G."/>
            <person name="Martin F.M."/>
        </authorList>
    </citation>
    <scope>NUCLEOTIDE SEQUENCE</scope>
    <source>
        <strain evidence="4">Prilba</strain>
    </source>
</reference>
<sequence>MSQASSTSSLQDLFNAALQDYENQTGTKLVDDPLANKLKKCDSVDSVTAILQEQAQIFHKFRGDDGKLMKSLKSSVGVLYTLSSTGVLSGSVGLVFPPASAVFAGIAVLLTAVKDISSSYDALVDLFASFENFLSRLSIYAGVPPTPVLTNVLVKIIVELLSTLALATKQVKQGRIKKFMKKLQGENDIEATLQRLDRLTLDEARATAAQTLEVVYGLVQQRKAVMDDGNELAPSISGALESIQEIVSKMNKAERDKVRQDVRNWLSPPDPWKNHNVVHESRHSGTGTWLIQGDTYAEWKSSGSSSLLWINGKPGAYAVG</sequence>